<evidence type="ECO:0000313" key="5">
    <source>
        <dbReference type="Proteomes" id="UP000028712"/>
    </source>
</evidence>
<dbReference type="PANTHER" id="PTHR13847:SF201">
    <property type="entry name" value="PUTATIBE OXIDOREDUCTASE"/>
    <property type="match status" value="1"/>
</dbReference>
<name>A0A085ZBF4_FLAHY</name>
<sequence length="399" mass="45634">MKLRSTETFWPIKNAMDTSYPSLDADITTPILIIGGGITGALIAYKLLSEGKKVVLVDKRDICNGSTAASTALLQYEIDISLHELIEKRGFDCAVSSYKNCEKAIFDLKKIVDTIKSDCQFEFKKSIYFCSFKKDIPFLQRELKARKENGFKVKWLEEIDLKKQGLNAFAAIESESGAIMDPYRLAHDLLKYCKQKGMQIFDRTNITEFQYQKEKIIAITENGFAITAEDIIHCSGYESTETLTEKVVDLKSTYALASESFIEIPEVFKNAIYWNTSEPYLYFRGTSDNRIIMGGGDEEFHNAEKRDKLLHRKETYLLKQFQKCFPNINYKLDYSWAGTFGETQDALPYFGKPNPRKNEHYVLGFGGNGITFSVMAMNSIMASLNDSQHPDLEFYKFNR</sequence>
<dbReference type="STRING" id="991.IW20_25575"/>
<dbReference type="Proteomes" id="UP000198424">
    <property type="component" value="Unassembled WGS sequence"/>
</dbReference>
<dbReference type="eggNOG" id="COG0665">
    <property type="taxonomic scope" value="Bacteria"/>
</dbReference>
<evidence type="ECO:0000313" key="6">
    <source>
        <dbReference type="Proteomes" id="UP000198424"/>
    </source>
</evidence>
<gene>
    <name evidence="4" type="ORF">B0A62_24955</name>
    <name evidence="3" type="ORF">IW20_25575</name>
</gene>
<keyword evidence="1" id="KW-0472">Membrane</keyword>
<accession>A0A085ZBF4</accession>
<dbReference type="InterPro" id="IPR006076">
    <property type="entry name" value="FAD-dep_OxRdtase"/>
</dbReference>
<dbReference type="Proteomes" id="UP000028712">
    <property type="component" value="Unassembled WGS sequence"/>
</dbReference>
<keyword evidence="6" id="KW-1185">Reference proteome</keyword>
<evidence type="ECO:0000313" key="3">
    <source>
        <dbReference type="EMBL" id="KFF01768.1"/>
    </source>
</evidence>
<dbReference type="PANTHER" id="PTHR13847">
    <property type="entry name" value="SARCOSINE DEHYDROGENASE-RELATED"/>
    <property type="match status" value="1"/>
</dbReference>
<dbReference type="InterPro" id="IPR036188">
    <property type="entry name" value="FAD/NAD-bd_sf"/>
</dbReference>
<evidence type="ECO:0000259" key="2">
    <source>
        <dbReference type="Pfam" id="PF01266"/>
    </source>
</evidence>
<dbReference type="Gene3D" id="3.30.9.10">
    <property type="entry name" value="D-Amino Acid Oxidase, subunit A, domain 2"/>
    <property type="match status" value="1"/>
</dbReference>
<organism evidence="3 5">
    <name type="scientific">Flavobacterium hydatis</name>
    <name type="common">Cytophaga aquatilis</name>
    <dbReference type="NCBI Taxonomy" id="991"/>
    <lineage>
        <taxon>Bacteria</taxon>
        <taxon>Pseudomonadati</taxon>
        <taxon>Bacteroidota</taxon>
        <taxon>Flavobacteriia</taxon>
        <taxon>Flavobacteriales</taxon>
        <taxon>Flavobacteriaceae</taxon>
        <taxon>Flavobacterium</taxon>
    </lineage>
</organism>
<dbReference type="RefSeq" id="WP_035628940.1">
    <property type="nucleotide sequence ID" value="NZ_JBEWQG010000038.1"/>
</dbReference>
<keyword evidence="1" id="KW-0812">Transmembrane</keyword>
<evidence type="ECO:0000313" key="4">
    <source>
        <dbReference type="EMBL" id="OXA84782.1"/>
    </source>
</evidence>
<dbReference type="EMBL" id="MUGY01000067">
    <property type="protein sequence ID" value="OXA84782.1"/>
    <property type="molecule type" value="Genomic_DNA"/>
</dbReference>
<proteinExistence type="predicted"/>
<dbReference type="EMBL" id="JPRM01000066">
    <property type="protein sequence ID" value="KFF01768.1"/>
    <property type="molecule type" value="Genomic_DNA"/>
</dbReference>
<feature type="transmembrane region" description="Helical" evidence="1">
    <location>
        <begin position="27"/>
        <end position="48"/>
    </location>
</feature>
<reference evidence="3 5" key="1">
    <citation type="submission" date="2014-07" db="EMBL/GenBank/DDBJ databases">
        <title>Genome of Flavobacterium hydatis DSM 2063.</title>
        <authorList>
            <person name="Pipes S.E."/>
            <person name="Stropko S.J."/>
            <person name="Newman J.D."/>
        </authorList>
    </citation>
    <scope>NUCLEOTIDE SEQUENCE [LARGE SCALE GENOMIC DNA]</scope>
    <source>
        <strain evidence="3 5">DSM 2063</strain>
    </source>
</reference>
<keyword evidence="1" id="KW-1133">Transmembrane helix</keyword>
<dbReference type="Pfam" id="PF01266">
    <property type="entry name" value="DAO"/>
    <property type="match status" value="1"/>
</dbReference>
<dbReference type="AlphaFoldDB" id="A0A085ZBF4"/>
<feature type="domain" description="FAD dependent oxidoreductase" evidence="2">
    <location>
        <begin position="31"/>
        <end position="375"/>
    </location>
</feature>
<protein>
    <submittedName>
        <fullName evidence="3">FAD-dependent oxidoreductase</fullName>
    </submittedName>
</protein>
<reference evidence="4 6" key="2">
    <citation type="submission" date="2016-11" db="EMBL/GenBank/DDBJ databases">
        <title>Whole genomes of Flavobacteriaceae.</title>
        <authorList>
            <person name="Stine C."/>
            <person name="Li C."/>
            <person name="Tadesse D."/>
        </authorList>
    </citation>
    <scope>NUCLEOTIDE SEQUENCE [LARGE SCALE GENOMIC DNA]</scope>
    <source>
        <strain evidence="4 6">ATCC 29551</strain>
    </source>
</reference>
<comment type="caution">
    <text evidence="3">The sequence shown here is derived from an EMBL/GenBank/DDBJ whole genome shotgun (WGS) entry which is preliminary data.</text>
</comment>
<dbReference type="Gene3D" id="3.50.50.60">
    <property type="entry name" value="FAD/NAD(P)-binding domain"/>
    <property type="match status" value="1"/>
</dbReference>
<dbReference type="OrthoDB" id="571248at2"/>
<dbReference type="GO" id="GO:0005737">
    <property type="term" value="C:cytoplasm"/>
    <property type="evidence" value="ECO:0007669"/>
    <property type="project" value="TreeGrafter"/>
</dbReference>
<evidence type="ECO:0000256" key="1">
    <source>
        <dbReference type="SAM" id="Phobius"/>
    </source>
</evidence>
<dbReference type="SUPFAM" id="SSF51905">
    <property type="entry name" value="FAD/NAD(P)-binding domain"/>
    <property type="match status" value="1"/>
</dbReference>